<feature type="compositionally biased region" description="Polar residues" evidence="1">
    <location>
        <begin position="56"/>
        <end position="65"/>
    </location>
</feature>
<name>A0A2Z7BSM3_9LAMI</name>
<reference evidence="2 3" key="1">
    <citation type="journal article" date="2015" name="Proc. Natl. Acad. Sci. U.S.A.">
        <title>The resurrection genome of Boea hygrometrica: A blueprint for survival of dehydration.</title>
        <authorList>
            <person name="Xiao L."/>
            <person name="Yang G."/>
            <person name="Zhang L."/>
            <person name="Yang X."/>
            <person name="Zhao S."/>
            <person name="Ji Z."/>
            <person name="Zhou Q."/>
            <person name="Hu M."/>
            <person name="Wang Y."/>
            <person name="Chen M."/>
            <person name="Xu Y."/>
            <person name="Jin H."/>
            <person name="Xiao X."/>
            <person name="Hu G."/>
            <person name="Bao F."/>
            <person name="Hu Y."/>
            <person name="Wan P."/>
            <person name="Li L."/>
            <person name="Deng X."/>
            <person name="Kuang T."/>
            <person name="Xiang C."/>
            <person name="Zhu J.K."/>
            <person name="Oliver M.J."/>
            <person name="He Y."/>
        </authorList>
    </citation>
    <scope>NUCLEOTIDE SEQUENCE [LARGE SCALE GENOMIC DNA]</scope>
    <source>
        <strain evidence="3">cv. XS01</strain>
    </source>
</reference>
<sequence length="154" mass="17152">MSSHTSPASSKRLKAISNEASQQEESNATTLTSIGAVYHRQSKKIRSCNRSHPKPKQNSTNSNDVAENYCRYWTRYPLLTAEQLTNIGSQRNQLKLTQLTAEYSSLIQNAAVPTNPNDDVLAPATKHASALTTAQRKRLNTTTQRQLLNANIQR</sequence>
<evidence type="ECO:0000313" key="2">
    <source>
        <dbReference type="EMBL" id="KZV37601.1"/>
    </source>
</evidence>
<accession>A0A2Z7BSM3</accession>
<protein>
    <submittedName>
        <fullName evidence="2">Protease Do-like 5, chloroplastic</fullName>
    </submittedName>
</protein>
<evidence type="ECO:0000256" key="1">
    <source>
        <dbReference type="SAM" id="MobiDB-lite"/>
    </source>
</evidence>
<proteinExistence type="predicted"/>
<evidence type="ECO:0000313" key="3">
    <source>
        <dbReference type="Proteomes" id="UP000250235"/>
    </source>
</evidence>
<dbReference type="EMBL" id="KV002577">
    <property type="protein sequence ID" value="KZV37601.1"/>
    <property type="molecule type" value="Genomic_DNA"/>
</dbReference>
<dbReference type="Proteomes" id="UP000250235">
    <property type="component" value="Unassembled WGS sequence"/>
</dbReference>
<feature type="region of interest" description="Disordered" evidence="1">
    <location>
        <begin position="1"/>
        <end position="66"/>
    </location>
</feature>
<organism evidence="2 3">
    <name type="scientific">Dorcoceras hygrometricum</name>
    <dbReference type="NCBI Taxonomy" id="472368"/>
    <lineage>
        <taxon>Eukaryota</taxon>
        <taxon>Viridiplantae</taxon>
        <taxon>Streptophyta</taxon>
        <taxon>Embryophyta</taxon>
        <taxon>Tracheophyta</taxon>
        <taxon>Spermatophyta</taxon>
        <taxon>Magnoliopsida</taxon>
        <taxon>eudicotyledons</taxon>
        <taxon>Gunneridae</taxon>
        <taxon>Pentapetalae</taxon>
        <taxon>asterids</taxon>
        <taxon>lamiids</taxon>
        <taxon>Lamiales</taxon>
        <taxon>Gesneriaceae</taxon>
        <taxon>Didymocarpoideae</taxon>
        <taxon>Trichosporeae</taxon>
        <taxon>Loxocarpinae</taxon>
        <taxon>Dorcoceras</taxon>
    </lineage>
</organism>
<dbReference type="GO" id="GO:0008233">
    <property type="term" value="F:peptidase activity"/>
    <property type="evidence" value="ECO:0007669"/>
    <property type="project" value="UniProtKB-KW"/>
</dbReference>
<feature type="compositionally biased region" description="Basic residues" evidence="1">
    <location>
        <begin position="40"/>
        <end position="55"/>
    </location>
</feature>
<gene>
    <name evidence="2" type="ORF">F511_39998</name>
</gene>
<keyword evidence="2" id="KW-0645">Protease</keyword>
<dbReference type="GO" id="GO:0006508">
    <property type="term" value="P:proteolysis"/>
    <property type="evidence" value="ECO:0007669"/>
    <property type="project" value="UniProtKB-KW"/>
</dbReference>
<keyword evidence="3" id="KW-1185">Reference proteome</keyword>
<keyword evidence="2" id="KW-0378">Hydrolase</keyword>
<dbReference type="AlphaFoldDB" id="A0A2Z7BSM3"/>
<feature type="compositionally biased region" description="Polar residues" evidence="1">
    <location>
        <begin position="18"/>
        <end position="33"/>
    </location>
</feature>